<feature type="compositionally biased region" description="Polar residues" evidence="1">
    <location>
        <begin position="743"/>
        <end position="752"/>
    </location>
</feature>
<evidence type="ECO:0000313" key="2">
    <source>
        <dbReference type="EMBL" id="MDU9004489.1"/>
    </source>
</evidence>
<dbReference type="EMBL" id="JASMWN010000008">
    <property type="protein sequence ID" value="MDU9004489.1"/>
    <property type="molecule type" value="Genomic_DNA"/>
</dbReference>
<evidence type="ECO:0008006" key="4">
    <source>
        <dbReference type="Google" id="ProtNLM"/>
    </source>
</evidence>
<proteinExistence type="predicted"/>
<reference evidence="3" key="1">
    <citation type="submission" date="2023-05" db="EMBL/GenBank/DDBJ databases">
        <title>Sedimentitalea sp. nov. JM2-8.</title>
        <authorList>
            <person name="Huang J."/>
        </authorList>
    </citation>
    <scope>NUCLEOTIDE SEQUENCE [LARGE SCALE GENOMIC DNA]</scope>
    <source>
        <strain evidence="3">KHS03</strain>
    </source>
</reference>
<feature type="compositionally biased region" description="Acidic residues" evidence="1">
    <location>
        <begin position="613"/>
        <end position="634"/>
    </location>
</feature>
<feature type="compositionally biased region" description="Acidic residues" evidence="1">
    <location>
        <begin position="680"/>
        <end position="693"/>
    </location>
</feature>
<name>A0ABU3VE74_9RHOB</name>
<comment type="caution">
    <text evidence="2">The sequence shown here is derived from an EMBL/GenBank/DDBJ whole genome shotgun (WGS) entry which is preliminary data.</text>
</comment>
<evidence type="ECO:0000256" key="1">
    <source>
        <dbReference type="SAM" id="MobiDB-lite"/>
    </source>
</evidence>
<feature type="region of interest" description="Disordered" evidence="1">
    <location>
        <begin position="602"/>
        <end position="785"/>
    </location>
</feature>
<evidence type="ECO:0000313" key="3">
    <source>
        <dbReference type="Proteomes" id="UP001255416"/>
    </source>
</evidence>
<sequence length="801" mass="90616">MSMEARFDKPFSQTVDGHALLFATCASCKQPGQASMMQIGHKERWKDYVLGKMQADKLYEISQSQLDTWFNDLNNLHWEHATCNTTHIFEDGNPFEMVDPKDKVKALLRATLIKDFIAENLAKEGDVTKFLEDLTPEDFLRIANQKFEHGADEVKESKFSGMAIAREVKHPDKDDNFDLKALKRSQMEWFPETGKALFRRWKDNQLVKQGNDVNYYCCMSCNGFNEASGMQRGHIVPWKSYLKNRDVDSLRMAKIAYNDLNNLQFECSTCNGSHDWETFTDDEQNTIDNAMMSLGTEVENYDPAKARELIKGVLGGNWKIIPPEFFKQSGISDLAKSRMHDWETPPSDKTLDVLKDDPGSKPLCAAVDNARKDPSREVFRYLNNLNLIVLCELALGSDDDLPEDVSKSDLAELRDCLNDPDAFVQKKTDVTIGKKTYPVGLVLANYAKSVDFDDSVLDEYFEARGNLEDKSRAIQRIIEQLNEIYNDKADTPQRDAFDMIWKRIENVRKEGKVTTFDAKYFQQQATAIKVIRRVYVMWRDERDEEQIDDPNALDNKETATRNLRLKRMERNEKSFKKLTQQDKSISEIRDVIQKAVDAEDIEDDQSVSLSQYSEEDEIDLFDQHDVDDDDDDDAGIGNEPVTQPSALSANVRKAPMFATDTRPAKSRKSDLTSSAAHNLDDDDDEEEDDDDMQLDGPVIKKHKDDRDPPPSGGASGLGGGSSGTFGSGTHFSSSTASGGQHGGTFQSSSSNFGGKVHKRSVDEDIMSDSLKNPDKLRRSKGDKTVQKAKITWMSDFLAMDE</sequence>
<protein>
    <recommendedName>
        <fullName evidence="4">HNH domain-containing protein</fullName>
    </recommendedName>
</protein>
<feature type="compositionally biased region" description="Gly residues" evidence="1">
    <location>
        <begin position="713"/>
        <end position="726"/>
    </location>
</feature>
<organism evidence="2 3">
    <name type="scientific">Sedimentitalea todarodis</name>
    <dbReference type="NCBI Taxonomy" id="1631240"/>
    <lineage>
        <taxon>Bacteria</taxon>
        <taxon>Pseudomonadati</taxon>
        <taxon>Pseudomonadota</taxon>
        <taxon>Alphaproteobacteria</taxon>
        <taxon>Rhodobacterales</taxon>
        <taxon>Paracoccaceae</taxon>
        <taxon>Sedimentitalea</taxon>
    </lineage>
</organism>
<keyword evidence="3" id="KW-1185">Reference proteome</keyword>
<dbReference type="Proteomes" id="UP001255416">
    <property type="component" value="Unassembled WGS sequence"/>
</dbReference>
<dbReference type="RefSeq" id="WP_316776259.1">
    <property type="nucleotide sequence ID" value="NZ_JASMWN010000008.1"/>
</dbReference>
<feature type="compositionally biased region" description="Low complexity" evidence="1">
    <location>
        <begin position="727"/>
        <end position="738"/>
    </location>
</feature>
<feature type="compositionally biased region" description="Basic and acidic residues" evidence="1">
    <location>
        <begin position="771"/>
        <end position="785"/>
    </location>
</feature>
<accession>A0ABU3VE74</accession>
<gene>
    <name evidence="2" type="ORF">QO231_11565</name>
</gene>